<dbReference type="EMBL" id="NSDM01000018">
    <property type="protein sequence ID" value="MDQ2588371.1"/>
    <property type="molecule type" value="Genomic_DNA"/>
</dbReference>
<dbReference type="SUPFAM" id="SSF117987">
    <property type="entry name" value="CRISPR-associated protein"/>
    <property type="match status" value="2"/>
</dbReference>
<sequence>MFLTKLSINVRSREFRRDFANIHDLHRTVMSAYPDTDGNIPARQAHGVLWRLDPTHTGYTAYIQSHTNPAWGKLPGDYTTAPAEVRPLQPVLDTITAGRKLSFRLLANATQDTRPVELKGKTRRVAHHQPDDQIGWLIRKGDQHGFVIPTARDGQPDVNPSPVPRMTGRKDDTTVIVDPVRFDGHLIVTDHTAFTQAFTTGIGRAKAYGCGLLSLAPPRNT</sequence>
<evidence type="ECO:0000313" key="2">
    <source>
        <dbReference type="Proteomes" id="UP001225605"/>
    </source>
</evidence>
<dbReference type="SMART" id="SM01101">
    <property type="entry name" value="CRISPR_assoc"/>
    <property type="match status" value="1"/>
</dbReference>
<gene>
    <name evidence="1" type="primary">cas6e</name>
    <name evidence="1" type="ORF">CKY47_31285</name>
</gene>
<dbReference type="Proteomes" id="UP001225605">
    <property type="component" value="Unassembled WGS sequence"/>
</dbReference>
<name>A0ABU0X8A8_9PSEU</name>
<dbReference type="Gene3D" id="3.30.70.1200">
    <property type="entry name" value="Crispr-associated protein, domain 1"/>
    <property type="match status" value="1"/>
</dbReference>
<reference evidence="1 2" key="1">
    <citation type="submission" date="2017-06" db="EMBL/GenBank/DDBJ databases">
        <title>Cultured bacterium strain Saccharothrix yanglingensis Hhs.015.</title>
        <authorList>
            <person name="Xia Y."/>
        </authorList>
    </citation>
    <scope>NUCLEOTIDE SEQUENCE [LARGE SCALE GENOMIC DNA]</scope>
    <source>
        <strain evidence="1 2">Hhs.015</strain>
    </source>
</reference>
<dbReference type="InterPro" id="IPR010179">
    <property type="entry name" value="CRISPR-assoc_prot_Cse3"/>
</dbReference>
<comment type="caution">
    <text evidence="1">The sequence shown here is derived from an EMBL/GenBank/DDBJ whole genome shotgun (WGS) entry which is preliminary data.</text>
</comment>
<proteinExistence type="predicted"/>
<accession>A0ABU0X8A8</accession>
<dbReference type="NCBIfam" id="TIGR01907">
    <property type="entry name" value="casE_Cse3"/>
    <property type="match status" value="1"/>
</dbReference>
<evidence type="ECO:0000313" key="1">
    <source>
        <dbReference type="EMBL" id="MDQ2588371.1"/>
    </source>
</evidence>
<dbReference type="CDD" id="cd09727">
    <property type="entry name" value="Cas6_I-E"/>
    <property type="match status" value="1"/>
</dbReference>
<protein>
    <submittedName>
        <fullName evidence="1">Type I-E CRISPR-associated protein Cas6/Cse3/CasE</fullName>
    </submittedName>
</protein>
<keyword evidence="2" id="KW-1185">Reference proteome</keyword>
<organism evidence="1 2">
    <name type="scientific">Saccharothrix yanglingensis</name>
    <dbReference type="NCBI Taxonomy" id="659496"/>
    <lineage>
        <taxon>Bacteria</taxon>
        <taxon>Bacillati</taxon>
        <taxon>Actinomycetota</taxon>
        <taxon>Actinomycetes</taxon>
        <taxon>Pseudonocardiales</taxon>
        <taxon>Pseudonocardiaceae</taxon>
        <taxon>Saccharothrix</taxon>
    </lineage>
</organism>
<dbReference type="RefSeq" id="WP_306750021.1">
    <property type="nucleotide sequence ID" value="NZ_NSDM01000018.1"/>
</dbReference>
<dbReference type="Gene3D" id="3.30.70.1210">
    <property type="entry name" value="Crispr-associated protein, domain 2"/>
    <property type="match status" value="1"/>
</dbReference>
<dbReference type="Pfam" id="PF08798">
    <property type="entry name" value="CRISPR_assoc"/>
    <property type="match status" value="1"/>
</dbReference>